<comment type="caution">
    <text evidence="1">The sequence shown here is derived from an EMBL/GenBank/DDBJ whole genome shotgun (WGS) entry which is preliminary data.</text>
</comment>
<reference evidence="1 2" key="1">
    <citation type="journal article" date="2021" name="Appl. Environ. Microbiol.">
        <title>Genetic linkage and physical mapping for an oyster mushroom Pleurotus cornucopiae and QTL analysis for the trait cap color.</title>
        <authorList>
            <person name="Zhang Y."/>
            <person name="Gao W."/>
            <person name="Sonnenberg A."/>
            <person name="Chen Q."/>
            <person name="Zhang J."/>
            <person name="Huang C."/>
        </authorList>
    </citation>
    <scope>NUCLEOTIDE SEQUENCE [LARGE SCALE GENOMIC DNA]</scope>
    <source>
        <strain evidence="1">CCMSSC00406</strain>
    </source>
</reference>
<gene>
    <name evidence="1" type="ORF">CCMSSC00406_0002528</name>
</gene>
<keyword evidence="2" id="KW-1185">Reference proteome</keyword>
<proteinExistence type="predicted"/>
<name>A0ACB7IRI3_PLECO</name>
<accession>A0ACB7IRI3</accession>
<protein>
    <submittedName>
        <fullName evidence="1">Uncharacterized protein</fullName>
    </submittedName>
</protein>
<dbReference type="EMBL" id="WQMT02000007">
    <property type="protein sequence ID" value="KAG9220872.1"/>
    <property type="molecule type" value="Genomic_DNA"/>
</dbReference>
<dbReference type="Proteomes" id="UP000824881">
    <property type="component" value="Unassembled WGS sequence"/>
</dbReference>
<evidence type="ECO:0000313" key="1">
    <source>
        <dbReference type="EMBL" id="KAG9220872.1"/>
    </source>
</evidence>
<evidence type="ECO:0000313" key="2">
    <source>
        <dbReference type="Proteomes" id="UP000824881"/>
    </source>
</evidence>
<sequence>MIAGWASTYGHPLPRRSHDQSRPEISVARSPTPDQNTAEPRRRSSSDATPRQTPAPSPRLFPSSPASTVHDPNVNILSNPLTDAVPSTSAAPSSRRLGYLAEKISSSLSSGHSTIQKSASSHSHLLHPHSGHTKADSVLSARDQAGSPSPMASSTHLASSGKSHTSPSKALYGRTYDSKVVSKEMHRLGNLSHVPSLPSSLSPTPSSSSTLASTPGSIPSASLSSSTSTDPWATLHVHVLPLFNGEALRIPMHVPNPKPTHIEKVIPLAPSKTLSTLENHTAELISSGMVTLNAKLSGIDDEKLVSRVVEIWNFFWDQVLPYVEGVLLPLQTDALLSSLYRAPKAHRSSSPGRQPSKASISTSSNVSMHSSSHIDVRSVALRSFRDRVILPISERLYKRLSNKQDLQETSAHHQPRLQQMLLVLASQGRKPPSAFVLSAPPPQPTQGESAVMDLLRLVRSPGSLADRLRSPNSRNLHGGIANPATFLSGAIPRDRRGRIAQKKKKGKAGTIMAGSGGEDDNLLDDGVETPRNGFGGFTSDPREQELLEALRSPDPDGPSTRVSIGGWGLGAGNEDSGKQAEEEEDEPLDWDKTQAEVELLPANGPAFDARVPTATTKRRQSATPAKPPPQHAPAPLHDMPRNLVPANSTRNRNRIGNKTRLKIYRGLIDADPLLLDEDNFGSNSIQTAGVDAEETNEHHLQAVLSAASKRNQLAAQRTRAGDKPVESVAYIPVPDSTGLVDNYEELYPPGRWKDPITYVATSATVEECCSGALSNGFTYYMDERDKEWLDKNNEEARGEGTSTQGAVSASASGATRVSARSAKAKGKEPESSQPLAIQEDLFELVMGLFEKVTHEKTEHLHLSLNTGMAFPAFTEYQETFASPMHPSYFATFAVPTGIPFPAVLVRLARLIYPHWKERRLERGGLRIIPALHGDETDTLNESYVCFRRREIKAVRKTRASQVTSSDKLARLQNELSYPLEMAKALFAREIMKKETLHNARAVWEKRMTIVDLKRKFPMLGDKADEELLYDKERVVKKPKLETPRLKLRHDPASPAMPAEAAIRPSHRAATIQAHVEREVSKQKDRDHHWEDSLDNAYQQLPVPFASRSFKFIQPSESVPPAERQPRAIRRRYGRGGRTWIDRRSRGPGPRLLQEALAEMDDTVPPPRRFPASDDSGSERIDDPELTRQLASRWKFDEDDYPPTGPSGADENDRILVDDYTPRHLLETMKLFSDSDLTSLMTDNAIIVTHPDGRQHPVVPYRLGVPQVRREPPRMPPGVVTPHMMQQPTSNIAVSAVVAPQSNGVVSGAVPVALSTQLQLKKIPPGVNLHSPIANHSQGRTVSMPNGNGVSGGGMRTVSADGGMRPPLSAGSSPVVSSMPTNIPTSQSSPPHAHSVPQQLSSTGVNGVNRGAINMPHLDLSKSDVHLSPTTNALMNVPALQTSQPRKASSPEVPLTTDTNNVIIQPVNGAALVRPKSQNQTVQPNGYHPAANQTYTNGNAVFNVQGQQGSGLSHQQLQNLKSAFANIPTTQDLVPVPQGVNGVAGRPGVGVPYVQIPNGTYNVQLNGNVALTPKLPPARPMQWGNATRATSMGINGLSPDHAPMVNGTSMSPSPSLTNAIPVRSPSRTGMAVGMRPPGVGGMGMAGSPNRVAHSMSPHLQHSSPPHSISPNTSQLPLPTTPSPSIQHHQAINGIQGGF</sequence>
<organism evidence="1 2">
    <name type="scientific">Pleurotus cornucopiae</name>
    <name type="common">Cornucopia mushroom</name>
    <dbReference type="NCBI Taxonomy" id="5321"/>
    <lineage>
        <taxon>Eukaryota</taxon>
        <taxon>Fungi</taxon>
        <taxon>Dikarya</taxon>
        <taxon>Basidiomycota</taxon>
        <taxon>Agaricomycotina</taxon>
        <taxon>Agaricomycetes</taxon>
        <taxon>Agaricomycetidae</taxon>
        <taxon>Agaricales</taxon>
        <taxon>Pleurotineae</taxon>
        <taxon>Pleurotaceae</taxon>
        <taxon>Pleurotus</taxon>
    </lineage>
</organism>